<dbReference type="Gene3D" id="2.40.290.10">
    <property type="match status" value="1"/>
</dbReference>
<dbReference type="InterPro" id="IPR016194">
    <property type="entry name" value="SPOC-like_C_dom_sf"/>
</dbReference>
<evidence type="ECO:0000313" key="2">
    <source>
        <dbReference type="Proteomes" id="UP000272942"/>
    </source>
</evidence>
<dbReference type="AlphaFoldDB" id="A0A3P8CYW3"/>
<accession>A0A3P8CYW3</accession>
<dbReference type="SUPFAM" id="SSF100939">
    <property type="entry name" value="SPOC domain-like"/>
    <property type="match status" value="1"/>
</dbReference>
<gene>
    <name evidence="1" type="ORF">ECPE_LOCUS1300</name>
</gene>
<reference evidence="1 2" key="1">
    <citation type="submission" date="2018-11" db="EMBL/GenBank/DDBJ databases">
        <authorList>
            <consortium name="Pathogen Informatics"/>
        </authorList>
    </citation>
    <scope>NUCLEOTIDE SEQUENCE [LARGE SCALE GENOMIC DNA]</scope>
    <source>
        <strain evidence="1 2">Egypt</strain>
    </source>
</reference>
<keyword evidence="2" id="KW-1185">Reference proteome</keyword>
<proteinExistence type="predicted"/>
<name>A0A3P8CYW3_9TREM</name>
<organism evidence="1 2">
    <name type="scientific">Echinostoma caproni</name>
    <dbReference type="NCBI Taxonomy" id="27848"/>
    <lineage>
        <taxon>Eukaryota</taxon>
        <taxon>Metazoa</taxon>
        <taxon>Spiralia</taxon>
        <taxon>Lophotrochozoa</taxon>
        <taxon>Platyhelminthes</taxon>
        <taxon>Trematoda</taxon>
        <taxon>Digenea</taxon>
        <taxon>Plagiorchiida</taxon>
        <taxon>Echinostomata</taxon>
        <taxon>Echinostomatoidea</taxon>
        <taxon>Echinostomatidae</taxon>
        <taxon>Echinostoma</taxon>
    </lineage>
</organism>
<evidence type="ECO:0000313" key="1">
    <source>
        <dbReference type="EMBL" id="VDP36260.1"/>
    </source>
</evidence>
<evidence type="ECO:0008006" key="3">
    <source>
        <dbReference type="Google" id="ProtNLM"/>
    </source>
</evidence>
<dbReference type="EMBL" id="UZAN01007187">
    <property type="protein sequence ID" value="VDP36260.1"/>
    <property type="molecule type" value="Genomic_DNA"/>
</dbReference>
<dbReference type="Proteomes" id="UP000272942">
    <property type="component" value="Unassembled WGS sequence"/>
</dbReference>
<sequence length="68" mass="6943">MYVGHSVLVFVGSTTSGASSESPGPAAIGLTALAQALFELDGVALVRRVYNRVSAPRLGVLTPDSALQ</sequence>
<protein>
    <recommendedName>
        <fullName evidence="3">Ku domain-containing protein</fullName>
    </recommendedName>
</protein>
<dbReference type="OrthoDB" id="30826at2759"/>